<evidence type="ECO:0000313" key="2">
    <source>
        <dbReference type="Proteomes" id="UP000621560"/>
    </source>
</evidence>
<sequence length="80" mass="9479">MANLLIRDTEAEERVYFNGQVIVNDCHFDDHVEADVPVQIYLSNVHQDIGFIEQYCSQYVKINHTFYDRSRFTFVSRPGY</sequence>
<comment type="caution">
    <text evidence="1">The sequence shown here is derived from an EMBL/GenBank/DDBJ whole genome shotgun (WGS) entry which is preliminary data.</text>
</comment>
<dbReference type="EMBL" id="JACXIZ010000061">
    <property type="protein sequence ID" value="MBD2848312.1"/>
    <property type="molecule type" value="Genomic_DNA"/>
</dbReference>
<gene>
    <name evidence="1" type="ORF">IDH44_24290</name>
</gene>
<dbReference type="AlphaFoldDB" id="A0A927GV26"/>
<dbReference type="RefSeq" id="WP_190921411.1">
    <property type="nucleotide sequence ID" value="NZ_JACXIZ010000061.1"/>
</dbReference>
<reference evidence="1" key="1">
    <citation type="submission" date="2020-09" db="EMBL/GenBank/DDBJ databases">
        <title>A novel bacterium of genus Paenibacillus, isolated from South China Sea.</title>
        <authorList>
            <person name="Huang H."/>
            <person name="Mo K."/>
            <person name="Hu Y."/>
        </authorList>
    </citation>
    <scope>NUCLEOTIDE SEQUENCE</scope>
    <source>
        <strain evidence="1">IB182496</strain>
    </source>
</reference>
<keyword evidence="2" id="KW-1185">Reference proteome</keyword>
<accession>A0A927GV26</accession>
<name>A0A927GV26_9BACL</name>
<organism evidence="1 2">
    <name type="scientific">Paenibacillus sabuli</name>
    <dbReference type="NCBI Taxonomy" id="2772509"/>
    <lineage>
        <taxon>Bacteria</taxon>
        <taxon>Bacillati</taxon>
        <taxon>Bacillota</taxon>
        <taxon>Bacilli</taxon>
        <taxon>Bacillales</taxon>
        <taxon>Paenibacillaceae</taxon>
        <taxon>Paenibacillus</taxon>
    </lineage>
</organism>
<dbReference type="Proteomes" id="UP000621560">
    <property type="component" value="Unassembled WGS sequence"/>
</dbReference>
<protein>
    <submittedName>
        <fullName evidence="1">Uncharacterized protein</fullName>
    </submittedName>
</protein>
<evidence type="ECO:0000313" key="1">
    <source>
        <dbReference type="EMBL" id="MBD2848312.1"/>
    </source>
</evidence>
<proteinExistence type="predicted"/>